<comment type="caution">
    <text evidence="2">The sequence shown here is derived from an EMBL/GenBank/DDBJ whole genome shotgun (WGS) entry which is preliminary data.</text>
</comment>
<feature type="domain" description="Ribbon-helix-helix" evidence="1">
    <location>
        <begin position="12"/>
        <end position="72"/>
    </location>
</feature>
<keyword evidence="3" id="KW-1185">Reference proteome</keyword>
<dbReference type="RefSeq" id="WP_267611260.1">
    <property type="nucleotide sequence ID" value="NZ_JAOVZQ010000001.1"/>
</dbReference>
<protein>
    <submittedName>
        <fullName evidence="2">Ribbon-helix-helix domain-containing protein</fullName>
    </submittedName>
</protein>
<dbReference type="EMBL" id="JAOVZQ010000001">
    <property type="protein sequence ID" value="MCY0093291.1"/>
    <property type="molecule type" value="Genomic_DNA"/>
</dbReference>
<organism evidence="2 3">
    <name type="scientific">Hoeflea ulvae</name>
    <dbReference type="NCBI Taxonomy" id="2983764"/>
    <lineage>
        <taxon>Bacteria</taxon>
        <taxon>Pseudomonadati</taxon>
        <taxon>Pseudomonadota</taxon>
        <taxon>Alphaproteobacteria</taxon>
        <taxon>Hyphomicrobiales</taxon>
        <taxon>Rhizobiaceae</taxon>
        <taxon>Hoeflea</taxon>
    </lineage>
</organism>
<evidence type="ECO:0000313" key="2">
    <source>
        <dbReference type="EMBL" id="MCY0093291.1"/>
    </source>
</evidence>
<gene>
    <name evidence="2" type="ORF">OEG82_04495</name>
</gene>
<dbReference type="InterPro" id="IPR027373">
    <property type="entry name" value="RHH_dom"/>
</dbReference>
<evidence type="ECO:0000259" key="1">
    <source>
        <dbReference type="Pfam" id="PF13467"/>
    </source>
</evidence>
<dbReference type="Gene3D" id="1.10.3990.20">
    <property type="entry name" value="protein bp1543"/>
    <property type="match status" value="1"/>
</dbReference>
<dbReference type="Proteomes" id="UP001081283">
    <property type="component" value="Unassembled WGS sequence"/>
</dbReference>
<sequence>MYDPDQLKPHFRAINTDGKRRGFRLERVFWTALEDLTRADGVSVSDYVARLHDGKTGDSGLSSLLRASIMRRLLLQYEGLRARIGRFNSRTIIAACPVPAFIISVEKKILFQNSAFLMYLQTRFTGLDNVAALGQIKLTLEMPLADLIEQMKADSSRPKYTGFTIGYGERLLRGRLSLALAPDMDDPPAAIAFVSGPS</sequence>
<name>A0ABT3YBP4_9HYPH</name>
<dbReference type="InterPro" id="IPR038268">
    <property type="entry name" value="RHH_sf"/>
</dbReference>
<accession>A0ABT3YBP4</accession>
<reference evidence="2" key="1">
    <citation type="submission" date="2022-10" db="EMBL/GenBank/DDBJ databases">
        <title>Hoeflea sp. J2-29, isolated from marine algae.</title>
        <authorList>
            <person name="Kristyanto S."/>
            <person name="Kim J.M."/>
            <person name="Jeon C.O."/>
        </authorList>
    </citation>
    <scope>NUCLEOTIDE SEQUENCE</scope>
    <source>
        <strain evidence="2">J2-29</strain>
    </source>
</reference>
<proteinExistence type="predicted"/>
<dbReference type="Pfam" id="PF13467">
    <property type="entry name" value="RHH_4"/>
    <property type="match status" value="1"/>
</dbReference>
<evidence type="ECO:0000313" key="3">
    <source>
        <dbReference type="Proteomes" id="UP001081283"/>
    </source>
</evidence>